<dbReference type="AlphaFoldDB" id="A0AAP0CMF8"/>
<name>A0AAP0CMF8_9ASTR</name>
<evidence type="ECO:0008006" key="4">
    <source>
        <dbReference type="Google" id="ProtNLM"/>
    </source>
</evidence>
<keyword evidence="3" id="KW-1185">Reference proteome</keyword>
<gene>
    <name evidence="2" type="ORF">SSX86_022039</name>
</gene>
<feature type="region of interest" description="Disordered" evidence="1">
    <location>
        <begin position="55"/>
        <end position="100"/>
    </location>
</feature>
<evidence type="ECO:0000313" key="3">
    <source>
        <dbReference type="Proteomes" id="UP001408789"/>
    </source>
</evidence>
<feature type="compositionally biased region" description="Basic residues" evidence="1">
    <location>
        <begin position="69"/>
        <end position="81"/>
    </location>
</feature>
<dbReference type="Proteomes" id="UP001408789">
    <property type="component" value="Unassembled WGS sequence"/>
</dbReference>
<evidence type="ECO:0000256" key="1">
    <source>
        <dbReference type="SAM" id="MobiDB-lite"/>
    </source>
</evidence>
<dbReference type="EMBL" id="JBCNJP010000021">
    <property type="protein sequence ID" value="KAK9059419.1"/>
    <property type="molecule type" value="Genomic_DNA"/>
</dbReference>
<accession>A0AAP0CMF8</accession>
<proteinExistence type="predicted"/>
<organism evidence="2 3">
    <name type="scientific">Deinandra increscens subsp. villosa</name>
    <dbReference type="NCBI Taxonomy" id="3103831"/>
    <lineage>
        <taxon>Eukaryota</taxon>
        <taxon>Viridiplantae</taxon>
        <taxon>Streptophyta</taxon>
        <taxon>Embryophyta</taxon>
        <taxon>Tracheophyta</taxon>
        <taxon>Spermatophyta</taxon>
        <taxon>Magnoliopsida</taxon>
        <taxon>eudicotyledons</taxon>
        <taxon>Gunneridae</taxon>
        <taxon>Pentapetalae</taxon>
        <taxon>asterids</taxon>
        <taxon>campanulids</taxon>
        <taxon>Asterales</taxon>
        <taxon>Asteraceae</taxon>
        <taxon>Asteroideae</taxon>
        <taxon>Heliantheae alliance</taxon>
        <taxon>Madieae</taxon>
        <taxon>Madiinae</taxon>
        <taxon>Deinandra</taxon>
    </lineage>
</organism>
<protein>
    <recommendedName>
        <fullName evidence="4">Glycine-rich protein</fullName>
    </recommendedName>
</protein>
<reference evidence="2 3" key="1">
    <citation type="submission" date="2024-04" db="EMBL/GenBank/DDBJ databases">
        <title>The reference genome of an endangered Asteraceae, Deinandra increscens subsp. villosa, native to the Central Coast of California.</title>
        <authorList>
            <person name="Guilliams M."/>
            <person name="Hasenstab-Lehman K."/>
            <person name="Meyer R."/>
            <person name="Mcevoy S."/>
        </authorList>
    </citation>
    <scope>NUCLEOTIDE SEQUENCE [LARGE SCALE GENOMIC DNA]</scope>
    <source>
        <tissue evidence="2">Leaf</tissue>
    </source>
</reference>
<comment type="caution">
    <text evidence="2">The sequence shown here is derived from an EMBL/GenBank/DDBJ whole genome shotgun (WGS) entry which is preliminary data.</text>
</comment>
<feature type="compositionally biased region" description="Gly residues" evidence="1">
    <location>
        <begin position="88"/>
        <end position="100"/>
    </location>
</feature>
<dbReference type="PANTHER" id="PTHR36751:SF1">
    <property type="entry name" value="F3E22.8 PROTEIN"/>
    <property type="match status" value="1"/>
</dbReference>
<dbReference type="PANTHER" id="PTHR36751">
    <property type="entry name" value="F3E22.8 PROTEIN"/>
    <property type="match status" value="1"/>
</dbReference>
<evidence type="ECO:0000313" key="2">
    <source>
        <dbReference type="EMBL" id="KAK9059419.1"/>
    </source>
</evidence>
<sequence>METSVLCDNVTTVNRKHRHSLGFANFLTRRHNFTLYSPDQQRRLEIRAQTLPIDAVAPPPVKPSTIPKTHTRKRSRVRRRQKVDGFGADDGGNAGGFFGGGDGPFGGGGNDGNGGSLYGGGWDESSPSPSDPAFDFIYEALTWFVLSNCLLFAFKRMVRLVVDGAADPGERRLR</sequence>